<dbReference type="NCBIfam" id="TIGR04057">
    <property type="entry name" value="SusC_RagA_signa"/>
    <property type="match status" value="1"/>
</dbReference>
<dbReference type="Gene3D" id="2.170.130.10">
    <property type="entry name" value="TonB-dependent receptor, plug domain"/>
    <property type="match status" value="1"/>
</dbReference>
<gene>
    <name evidence="9" type="ORF">SAMN04488122_3370</name>
</gene>
<dbReference type="Pfam" id="PF07715">
    <property type="entry name" value="Plug"/>
    <property type="match status" value="1"/>
</dbReference>
<comment type="subcellular location">
    <subcellularLocation>
        <location evidence="1 7">Cell outer membrane</location>
        <topology evidence="1 7">Multi-pass membrane protein</topology>
    </subcellularLocation>
</comment>
<dbReference type="SUPFAM" id="SSF56935">
    <property type="entry name" value="Porins"/>
    <property type="match status" value="1"/>
</dbReference>
<dbReference type="InterPro" id="IPR012910">
    <property type="entry name" value="Plug_dom"/>
</dbReference>
<evidence type="ECO:0000256" key="2">
    <source>
        <dbReference type="ARBA" id="ARBA00022448"/>
    </source>
</evidence>
<keyword evidence="6 7" id="KW-0998">Cell outer membrane</keyword>
<keyword evidence="5 7" id="KW-0472">Membrane</keyword>
<dbReference type="STRING" id="29529.SAMN04488122_3370"/>
<protein>
    <submittedName>
        <fullName evidence="9">TonB-linked outer membrane protein, SusC/RagA family</fullName>
    </submittedName>
</protein>
<dbReference type="AlphaFoldDB" id="A0A1I0RU33"/>
<reference evidence="10" key="1">
    <citation type="submission" date="2016-10" db="EMBL/GenBank/DDBJ databases">
        <authorList>
            <person name="Varghese N."/>
            <person name="Submissions S."/>
        </authorList>
    </citation>
    <scope>NUCLEOTIDE SEQUENCE [LARGE SCALE GENOMIC DNA]</scope>
    <source>
        <strain evidence="10">DSM 3695</strain>
    </source>
</reference>
<sequence length="1044" mass="116374">MKKNRSGTPFARKIKKGLTLSFLLQASFCLNTFSQTTPKEQHGKILSDTQQPIPGATIRTSKGGGTITDKNGEFTIKAANADSLTVEFLGFKPKKIAVQDGVYLEVSLNPSSSVLNDVVVVGYGTQKKSSVTGAVSVINAETIANRPVTNALSALQGTAPGLVITRSSGQPGKENWTAQIRNFTSVNGSSPLILVDGVEQANINALNQNDIESVSVLKDAAAAAIYGARAAGGVILISTKRGREGKLTVSYDGMYSINRAYSMPERIDSWREAEMLNESRLNAGQGATWTDQQIAWFKDPNFNYRINPANPSSYEYYDNVNMIDSVARKTTQQQQHNISVAGGNSNTQYLFSGGYYSQSGLFKFGPDDYKRYNFRLNLNTKFTNWLSLDSRLAYANQRVLSPMAATDGDYGLLYNIYVLRSVSPVHTPDNADHYNDYSSANQTYAYLKDGGKTDERTDNFSGVFTLKTSELVKGLSLKAIYAPYLQSYDYGRSIRTIPRYNAVGVSSYYNNPNSYSVQNANVFRANYQLLADYNLTLGNAHQFHLLGGYQFEDYRQQINAATAKNLSSNDLFSLNLGDPTLYAASDTVNTWAMESYFGRLSYNYADKYFLEAVLRYDGSSKLAPGYRYQAFPSVSAAWRVSKEPWFNSLLPVFNEFKIRGSYGKLGNSDLSNFGSYDYISSLSKSAAYPFNNVSTYGYYNNALASPEKTWERIATTDGGLDFATLNNRLTFSGDYYVKKNENMLVTVNTTAMIGIPTGQYNYASMKAWGWEVSLGWRDKIGKNFSYWINGNISDSKNKVLKYQGASVYTAGVRGVIEGEEINSIWGYRALGLYSSADQVQKRGVFQSNITGAGDIIYDDIDKNNRIDAGLNTKENHGDLVKLGSTTPRYTYGFNLGFNYKGLDFAAFFQGVGQRQMLINSYFIVPFVESWRQPVKGQEDYWTPDHQDARYPRLYIGGGQNTSTSSWWVQNAAYIRLKNLQIGYTLPATLTSKAGMKAVRIYLSGQDLWENSKMWMKYYDPEEPNNTAFNYPFFRSYAAGLNVTF</sequence>
<dbReference type="NCBIfam" id="TIGR04056">
    <property type="entry name" value="OMP_RagA_SusC"/>
    <property type="match status" value="1"/>
</dbReference>
<dbReference type="InterPro" id="IPR037066">
    <property type="entry name" value="Plug_dom_sf"/>
</dbReference>
<dbReference type="Pfam" id="PF13715">
    <property type="entry name" value="CarbopepD_reg_2"/>
    <property type="match status" value="1"/>
</dbReference>
<evidence type="ECO:0000256" key="1">
    <source>
        <dbReference type="ARBA" id="ARBA00004571"/>
    </source>
</evidence>
<dbReference type="Gene3D" id="2.40.170.20">
    <property type="entry name" value="TonB-dependent receptor, beta-barrel domain"/>
    <property type="match status" value="1"/>
</dbReference>
<comment type="similarity">
    <text evidence="7">Belongs to the TonB-dependent receptor family.</text>
</comment>
<keyword evidence="4 7" id="KW-0812">Transmembrane</keyword>
<dbReference type="Proteomes" id="UP000199310">
    <property type="component" value="Unassembled WGS sequence"/>
</dbReference>
<keyword evidence="10" id="KW-1185">Reference proteome</keyword>
<evidence type="ECO:0000313" key="9">
    <source>
        <dbReference type="EMBL" id="SEW44729.1"/>
    </source>
</evidence>
<dbReference type="InterPro" id="IPR023996">
    <property type="entry name" value="TonB-dep_OMP_SusC/RagA"/>
</dbReference>
<evidence type="ECO:0000256" key="6">
    <source>
        <dbReference type="ARBA" id="ARBA00023237"/>
    </source>
</evidence>
<dbReference type="PROSITE" id="PS52016">
    <property type="entry name" value="TONB_DEPENDENT_REC_3"/>
    <property type="match status" value="1"/>
</dbReference>
<keyword evidence="3 7" id="KW-1134">Transmembrane beta strand</keyword>
<dbReference type="InterPro" id="IPR008969">
    <property type="entry name" value="CarboxyPept-like_regulatory"/>
</dbReference>
<organism evidence="9 10">
    <name type="scientific">Chitinophaga arvensicola</name>
    <dbReference type="NCBI Taxonomy" id="29529"/>
    <lineage>
        <taxon>Bacteria</taxon>
        <taxon>Pseudomonadati</taxon>
        <taxon>Bacteroidota</taxon>
        <taxon>Chitinophagia</taxon>
        <taxon>Chitinophagales</taxon>
        <taxon>Chitinophagaceae</taxon>
        <taxon>Chitinophaga</taxon>
    </lineage>
</organism>
<evidence type="ECO:0000256" key="3">
    <source>
        <dbReference type="ARBA" id="ARBA00022452"/>
    </source>
</evidence>
<dbReference type="GO" id="GO:0009279">
    <property type="term" value="C:cell outer membrane"/>
    <property type="evidence" value="ECO:0007669"/>
    <property type="project" value="UniProtKB-SubCell"/>
</dbReference>
<dbReference type="RefSeq" id="WP_089896608.1">
    <property type="nucleotide sequence ID" value="NZ_FOJG01000001.1"/>
</dbReference>
<feature type="domain" description="TonB-dependent receptor plug" evidence="8">
    <location>
        <begin position="128"/>
        <end position="234"/>
    </location>
</feature>
<evidence type="ECO:0000259" key="8">
    <source>
        <dbReference type="Pfam" id="PF07715"/>
    </source>
</evidence>
<dbReference type="SUPFAM" id="SSF49464">
    <property type="entry name" value="Carboxypeptidase regulatory domain-like"/>
    <property type="match status" value="1"/>
</dbReference>
<evidence type="ECO:0000256" key="5">
    <source>
        <dbReference type="ARBA" id="ARBA00023136"/>
    </source>
</evidence>
<evidence type="ECO:0000256" key="4">
    <source>
        <dbReference type="ARBA" id="ARBA00022692"/>
    </source>
</evidence>
<name>A0A1I0RU33_9BACT</name>
<evidence type="ECO:0000256" key="7">
    <source>
        <dbReference type="PROSITE-ProRule" id="PRU01360"/>
    </source>
</evidence>
<dbReference type="OrthoDB" id="899266at2"/>
<dbReference type="EMBL" id="FOJG01000001">
    <property type="protein sequence ID" value="SEW44729.1"/>
    <property type="molecule type" value="Genomic_DNA"/>
</dbReference>
<evidence type="ECO:0000313" key="10">
    <source>
        <dbReference type="Proteomes" id="UP000199310"/>
    </source>
</evidence>
<accession>A0A1I0RU33</accession>
<dbReference type="InterPro" id="IPR023997">
    <property type="entry name" value="TonB-dep_OMP_SusC/RagA_CS"/>
</dbReference>
<keyword evidence="2 7" id="KW-0813">Transport</keyword>
<dbReference type="InterPro" id="IPR039426">
    <property type="entry name" value="TonB-dep_rcpt-like"/>
</dbReference>
<proteinExistence type="inferred from homology"/>
<dbReference type="InterPro" id="IPR036942">
    <property type="entry name" value="Beta-barrel_TonB_sf"/>
</dbReference>